<keyword evidence="5" id="KW-1185">Reference proteome</keyword>
<dbReference type="Gene3D" id="2.70.98.10">
    <property type="match status" value="1"/>
</dbReference>
<proteinExistence type="predicted"/>
<evidence type="ECO:0000313" key="5">
    <source>
        <dbReference type="Proteomes" id="UP000677244"/>
    </source>
</evidence>
<comment type="caution">
    <text evidence="4">The sequence shown here is derived from an EMBL/GenBank/DDBJ whole genome shotgun (WGS) entry which is preliminary data.</text>
</comment>
<reference evidence="4 5" key="1">
    <citation type="submission" date="2021-03" db="EMBL/GenBank/DDBJ databases">
        <title>Assistant Professor.</title>
        <authorList>
            <person name="Huq M.A."/>
        </authorList>
    </citation>
    <scope>NUCLEOTIDE SEQUENCE [LARGE SCALE GENOMIC DNA]</scope>
    <source>
        <strain evidence="4 5">MAH-29</strain>
    </source>
</reference>
<sequence>MVNVFLGTLAHHDQLSPAANTERSCIHVYHFPGREDGLFIDLSHTLSNGFLTEKHQVDDSTVHGWVESFTTCVAGKDRLYYVLQFDGKMKPTRYY</sequence>
<evidence type="ECO:0000256" key="1">
    <source>
        <dbReference type="ARBA" id="ARBA00001913"/>
    </source>
</evidence>
<evidence type="ECO:0000256" key="3">
    <source>
        <dbReference type="ARBA" id="ARBA00022837"/>
    </source>
</evidence>
<keyword evidence="3" id="KW-0106">Calcium</keyword>
<accession>A0ABS3Z147</accession>
<evidence type="ECO:0000313" key="4">
    <source>
        <dbReference type="EMBL" id="MBO9203894.1"/>
    </source>
</evidence>
<evidence type="ECO:0000256" key="2">
    <source>
        <dbReference type="ARBA" id="ARBA00011245"/>
    </source>
</evidence>
<dbReference type="RefSeq" id="WP_209141945.1">
    <property type="nucleotide sequence ID" value="NZ_JAGHKO010000011.1"/>
</dbReference>
<name>A0ABS3Z147_9BACT</name>
<dbReference type="EMBL" id="JAGHKO010000011">
    <property type="protein sequence ID" value="MBO9203894.1"/>
    <property type="molecule type" value="Genomic_DNA"/>
</dbReference>
<gene>
    <name evidence="4" type="ORF">J7I42_26655</name>
</gene>
<protein>
    <submittedName>
        <fullName evidence="4">Uncharacterized protein</fullName>
    </submittedName>
</protein>
<dbReference type="Proteomes" id="UP000677244">
    <property type="component" value="Unassembled WGS sequence"/>
</dbReference>
<dbReference type="InterPro" id="IPR014718">
    <property type="entry name" value="GH-type_carb-bd"/>
</dbReference>
<comment type="cofactor">
    <cofactor evidence="1">
        <name>Ca(2+)</name>
        <dbReference type="ChEBI" id="CHEBI:29108"/>
    </cofactor>
</comment>
<comment type="subunit">
    <text evidence="2">Monomer.</text>
</comment>
<organism evidence="4 5">
    <name type="scientific">Niastella soli</name>
    <dbReference type="NCBI Taxonomy" id="2821487"/>
    <lineage>
        <taxon>Bacteria</taxon>
        <taxon>Pseudomonadati</taxon>
        <taxon>Bacteroidota</taxon>
        <taxon>Chitinophagia</taxon>
        <taxon>Chitinophagales</taxon>
        <taxon>Chitinophagaceae</taxon>
        <taxon>Niastella</taxon>
    </lineage>
</organism>